<dbReference type="Gene3D" id="3.30.2090.10">
    <property type="entry name" value="Multidrug efflux transporter AcrB TolC docking domain, DN and DC subdomains"/>
    <property type="match status" value="2"/>
</dbReference>
<feature type="transmembrane region" description="Helical" evidence="1">
    <location>
        <begin position="331"/>
        <end position="349"/>
    </location>
</feature>
<dbReference type="SUPFAM" id="SSF82714">
    <property type="entry name" value="Multidrug efflux transporter AcrB TolC docking domain, DN and DC subdomains"/>
    <property type="match status" value="1"/>
</dbReference>
<dbReference type="Gene3D" id="3.30.70.1320">
    <property type="entry name" value="Multidrug efflux transporter AcrB pore domain like"/>
    <property type="match status" value="1"/>
</dbReference>
<organism evidence="2 3">
    <name type="scientific">Roseivirga ehrenbergii (strain DSM 102268 / JCM 13514 / KCTC 12282 / NCIMB 14502 / KMM 6017)</name>
    <dbReference type="NCBI Taxonomy" id="279360"/>
    <lineage>
        <taxon>Bacteria</taxon>
        <taxon>Pseudomonadati</taxon>
        <taxon>Bacteroidota</taxon>
        <taxon>Cytophagia</taxon>
        <taxon>Cytophagales</taxon>
        <taxon>Roseivirgaceae</taxon>
        <taxon>Roseivirga</taxon>
    </lineage>
</organism>
<feature type="transmembrane region" description="Helical" evidence="1">
    <location>
        <begin position="447"/>
        <end position="473"/>
    </location>
</feature>
<keyword evidence="1" id="KW-0472">Membrane</keyword>
<feature type="transmembrane region" description="Helical" evidence="1">
    <location>
        <begin position="414"/>
        <end position="435"/>
    </location>
</feature>
<dbReference type="OrthoDB" id="9809409at2"/>
<dbReference type="GO" id="GO:0005886">
    <property type="term" value="C:plasma membrane"/>
    <property type="evidence" value="ECO:0007669"/>
    <property type="project" value="TreeGrafter"/>
</dbReference>
<keyword evidence="1" id="KW-1133">Transmembrane helix</keyword>
<dbReference type="Gene3D" id="3.30.70.1430">
    <property type="entry name" value="Multidrug efflux transporter AcrB pore domain"/>
    <property type="match status" value="2"/>
</dbReference>
<feature type="transmembrane region" description="Helical" evidence="1">
    <location>
        <begin position="884"/>
        <end position="902"/>
    </location>
</feature>
<dbReference type="SUPFAM" id="SSF82866">
    <property type="entry name" value="Multidrug efflux transporter AcrB transmembrane domain"/>
    <property type="match status" value="2"/>
</dbReference>
<dbReference type="RefSeq" id="WP_062587877.1">
    <property type="nucleotide sequence ID" value="NZ_LQZQ01000001.1"/>
</dbReference>
<evidence type="ECO:0000256" key="1">
    <source>
        <dbReference type="SAM" id="Phobius"/>
    </source>
</evidence>
<accession>A0A150XTV7</accession>
<dbReference type="InterPro" id="IPR027463">
    <property type="entry name" value="AcrB_DN_DC_subdom"/>
</dbReference>
<dbReference type="PRINTS" id="PR00702">
    <property type="entry name" value="ACRIFLAVINRP"/>
</dbReference>
<name>A0A150XTV7_ROSEK</name>
<reference evidence="2" key="1">
    <citation type="submission" date="2016-01" db="EMBL/GenBank/DDBJ databases">
        <title>Genome sequencing of Roseivirga ehrenbergii KMM 6017.</title>
        <authorList>
            <person name="Selvaratnam C."/>
            <person name="Thevarajoo S."/>
            <person name="Goh K.M."/>
            <person name="Ee R."/>
            <person name="Chan K.-G."/>
            <person name="Chong C.S."/>
        </authorList>
    </citation>
    <scope>NUCLEOTIDE SEQUENCE [LARGE SCALE GENOMIC DNA]</scope>
    <source>
        <strain evidence="2">KMM 6017</strain>
    </source>
</reference>
<dbReference type="EMBL" id="LQZQ01000001">
    <property type="protein sequence ID" value="KYG82065.1"/>
    <property type="molecule type" value="Genomic_DNA"/>
</dbReference>
<gene>
    <name evidence="2" type="ORF">MB14_01330</name>
</gene>
<feature type="transmembrane region" description="Helical" evidence="1">
    <location>
        <begin position="383"/>
        <end position="402"/>
    </location>
</feature>
<feature type="transmembrane region" description="Helical" evidence="1">
    <location>
        <begin position="941"/>
        <end position="960"/>
    </location>
</feature>
<dbReference type="InterPro" id="IPR001036">
    <property type="entry name" value="Acrflvin-R"/>
</dbReference>
<protein>
    <submittedName>
        <fullName evidence="2">Multidrug transporter</fullName>
    </submittedName>
</protein>
<sequence length="1039" mass="118227">MKRPFRMVIVFVVLAMIGIAFIPKLNVNFTPRYTKPAITISYTLPNSSPDIVERLATSPLENAISQIEGVNKVTSVSRDNSGSIELSFDKGEDMEFRKFEINSLIRNLYKKLPENMSYPMVEQRGGEVQNKTESPILLYSINGPYASYKIKKDVDEYILKPLSYINEIKSTELTGANELQITVDFDPLLLMRYGLSKSDIVSSLRLFQDRNYPGMIKNPAGQQFYFRSSSELTSLEDLEQAVISNIEGKELYLKDVAKVYIEEQEPTRYSRINGRNAINLRIYAREGVNKIVLAKQIRDRIEELQATLQSDISIFLEQDDTEFLNEEMDKIYKRTSLSIIILLLFIFLINRNPRYLVTLFMGITVNLCITAIIIYVLDVELHMYSIAGLTISFGLIVDNAIVMMDHMYRKKNRGIFVALLAASLTTIMALLMVLLLPEEDRRNLSDFSIVVAINLAVSLVIALFFTPALYQLLFKKEMSASKSFNVGQLRRKVKWFRGYSKSIGFMVRYRKAFIVVIILGFGLPVFQLPLQWEGHEWYNKTIGSDKYQDDIRPITDKILGGAYRKFKTEVYGRSGYRENSQTQIIVQATLPMGTTLEDANDVIKKVEEYIDGVKGIDKYITSVNNLTGTVRITFKPEYEFSALPYQLKGRLQARSVDLTGVKWAISGVGRYFGIGGENGENQEFSIRMRGYNYDQLSTQADILAEKLENHKRIQEVKTNEQISYGYSSAVKGNEYVLYFDVDRMAKAGINRGAVTNVLTDFTLPDRSEAFANLNNELTPVFVKAMNAKAFSKYDLMEEALPIDTSRLVKINNYATMAFEERANEIHKVDRQYLRQLGFKYLGSAKFGAEYRDKMIEEMKLALPLGYQIDTQDRLYRFDKEAKQYGLLGYLIIGIFVICAILFENLKQPFYIIVTIPISFIGLFLIFSLFDFPFDQGGFASFVMLGGLVVNAAIFIVNDLNNTKLQKYNRAVLRAVMGKAQPIMLTILSTCFGLIPFLLEGENEAFWFSLAIGTIGGLMFSTIAVFVCLPVFLTKKVKTA</sequence>
<dbReference type="Pfam" id="PF00873">
    <property type="entry name" value="ACR_tran"/>
    <property type="match status" value="2"/>
</dbReference>
<dbReference type="SUPFAM" id="SSF82693">
    <property type="entry name" value="Multidrug efflux transporter AcrB pore domain, PN1, PN2, PC1 and PC2 subdomains"/>
    <property type="match status" value="1"/>
</dbReference>
<keyword evidence="1" id="KW-0812">Transmembrane</keyword>
<comment type="caution">
    <text evidence="2">The sequence shown here is derived from an EMBL/GenBank/DDBJ whole genome shotgun (WGS) entry which is preliminary data.</text>
</comment>
<dbReference type="Proteomes" id="UP000075583">
    <property type="component" value="Unassembled WGS sequence"/>
</dbReference>
<dbReference type="PANTHER" id="PTHR32063">
    <property type="match status" value="1"/>
</dbReference>
<dbReference type="Gene3D" id="3.30.70.1440">
    <property type="entry name" value="Multidrug efflux transporter AcrB pore domain"/>
    <property type="match status" value="1"/>
</dbReference>
<keyword evidence="3" id="KW-1185">Reference proteome</keyword>
<feature type="transmembrane region" description="Helical" evidence="1">
    <location>
        <begin position="909"/>
        <end position="929"/>
    </location>
</feature>
<dbReference type="STRING" id="279360.MB14_01330"/>
<dbReference type="AlphaFoldDB" id="A0A150XTV7"/>
<feature type="transmembrane region" description="Helical" evidence="1">
    <location>
        <begin position="512"/>
        <end position="532"/>
    </location>
</feature>
<feature type="transmembrane region" description="Helical" evidence="1">
    <location>
        <begin position="981"/>
        <end position="998"/>
    </location>
</feature>
<dbReference type="Gene3D" id="1.20.1640.10">
    <property type="entry name" value="Multidrug efflux transporter AcrB transmembrane domain"/>
    <property type="match status" value="3"/>
</dbReference>
<proteinExistence type="predicted"/>
<evidence type="ECO:0000313" key="2">
    <source>
        <dbReference type="EMBL" id="KYG82065.1"/>
    </source>
</evidence>
<dbReference type="GO" id="GO:0042910">
    <property type="term" value="F:xenobiotic transmembrane transporter activity"/>
    <property type="evidence" value="ECO:0007669"/>
    <property type="project" value="TreeGrafter"/>
</dbReference>
<dbReference type="PANTHER" id="PTHR32063:SF0">
    <property type="entry name" value="SWARMING MOTILITY PROTEIN SWRC"/>
    <property type="match status" value="1"/>
</dbReference>
<feature type="transmembrane region" description="Helical" evidence="1">
    <location>
        <begin position="1004"/>
        <end position="1032"/>
    </location>
</feature>
<evidence type="ECO:0000313" key="3">
    <source>
        <dbReference type="Proteomes" id="UP000075583"/>
    </source>
</evidence>
<feature type="transmembrane region" description="Helical" evidence="1">
    <location>
        <begin position="356"/>
        <end position="377"/>
    </location>
</feature>